<dbReference type="STRING" id="746697.Aeqsu_0974"/>
<keyword evidence="3" id="KW-1185">Reference proteome</keyword>
<sequence>MASKSEVGHAKNVANFQDLIVFVEGYGPSYNPSKNNLTATQLTVLHTTATTSLQNVINQNTAYNDAINSRVEAFANLRHFSTRLVNALEATNASQEKIDDAKGFNRKLQGQRASKKEEESQDPNQPAPKKISTSQQSYDQLIQHFEGLISVLSTEPSYAPNETELQIATLEIKAQDLRVKNNQVATAYTAVSNARLERNRIIYNDNTGLVDTALDVKKYVKSVFGATSPEYNQIKSIKFKNEKD</sequence>
<reference evidence="2 3" key="1">
    <citation type="submission" date="2012-06" db="EMBL/GenBank/DDBJ databases">
        <title>The complete genome of Aequorivita sublithincola DSM 14238.</title>
        <authorList>
            <consortium name="US DOE Joint Genome Institute (JGI-PGF)"/>
            <person name="Lucas S."/>
            <person name="Copeland A."/>
            <person name="Lapidus A."/>
            <person name="Goodwin L."/>
            <person name="Pitluck S."/>
            <person name="Peters L."/>
            <person name="Munk A.C.C."/>
            <person name="Kyrpides N."/>
            <person name="Mavromatis K."/>
            <person name="Pagani I."/>
            <person name="Ivanova N."/>
            <person name="Ovchinnikova G."/>
            <person name="Zeytun A."/>
            <person name="Detter J.C."/>
            <person name="Han C."/>
            <person name="Land M."/>
            <person name="Hauser L."/>
            <person name="Markowitz V."/>
            <person name="Cheng J.-F."/>
            <person name="Hugenholtz P."/>
            <person name="Woyke T."/>
            <person name="Wu D."/>
            <person name="Tindall B."/>
            <person name="Faehnrich R."/>
            <person name="Brambilla E."/>
            <person name="Klenk H.-P."/>
            <person name="Eisen J.A."/>
        </authorList>
    </citation>
    <scope>NUCLEOTIDE SEQUENCE [LARGE SCALE GENOMIC DNA]</scope>
    <source>
        <strain evidence="3">DSM 14238 / LMG 21431 / ACAM 643 / 9-3</strain>
    </source>
</reference>
<dbReference type="RefSeq" id="WP_014781733.1">
    <property type="nucleotide sequence ID" value="NC_018013.1"/>
</dbReference>
<dbReference type="KEGG" id="asl:Aeqsu_0974"/>
<evidence type="ECO:0000313" key="2">
    <source>
        <dbReference type="EMBL" id="AFL80475.1"/>
    </source>
</evidence>
<evidence type="ECO:0000256" key="1">
    <source>
        <dbReference type="SAM" id="MobiDB-lite"/>
    </source>
</evidence>
<gene>
    <name evidence="2" type="ordered locus">Aeqsu_0974</name>
</gene>
<feature type="region of interest" description="Disordered" evidence="1">
    <location>
        <begin position="98"/>
        <end position="136"/>
    </location>
</feature>
<dbReference type="HOGENOM" id="CLU_1141252_0_0_10"/>
<accession>I3YU07</accession>
<dbReference type="Proteomes" id="UP000006049">
    <property type="component" value="Chromosome"/>
</dbReference>
<dbReference type="AlphaFoldDB" id="I3YU07"/>
<dbReference type="PATRIC" id="fig|746697.3.peg.978"/>
<dbReference type="OrthoDB" id="749061at2"/>
<name>I3YU07_AEQSU</name>
<proteinExistence type="predicted"/>
<dbReference type="EMBL" id="CP003280">
    <property type="protein sequence ID" value="AFL80475.1"/>
    <property type="molecule type" value="Genomic_DNA"/>
</dbReference>
<dbReference type="eggNOG" id="ENOG5032SES">
    <property type="taxonomic scope" value="Bacteria"/>
</dbReference>
<evidence type="ECO:0000313" key="3">
    <source>
        <dbReference type="Proteomes" id="UP000006049"/>
    </source>
</evidence>
<protein>
    <submittedName>
        <fullName evidence="2">Uncharacterized protein</fullName>
    </submittedName>
</protein>
<organism evidence="2 3">
    <name type="scientific">Aequorivita sublithincola (strain DSM 14238 / LMG 21431 / ACAM 643 / 9-3)</name>
    <dbReference type="NCBI Taxonomy" id="746697"/>
    <lineage>
        <taxon>Bacteria</taxon>
        <taxon>Pseudomonadati</taxon>
        <taxon>Bacteroidota</taxon>
        <taxon>Flavobacteriia</taxon>
        <taxon>Flavobacteriales</taxon>
        <taxon>Flavobacteriaceae</taxon>
        <taxon>Aequorivita</taxon>
    </lineage>
</organism>